<dbReference type="InterPro" id="IPR036909">
    <property type="entry name" value="Cyt_c-like_dom_sf"/>
</dbReference>
<sequence>MSITSTTTYIKRVAIFISIMVFGAVAFLYSGLYPMGADTPHFQATTWALETLREQSIARAASDLIVPEDIETSDRLLAGGADYNDMCSSCHLKPGKTSSDFTLGLYPAPPNLALSHAEHPHSDNEEDADKRRFWIIKHGIKASGMPSWAPGHDDERIWNMVAFLKRLPKLTPDQYQILTAREKGSAGHH</sequence>
<keyword evidence="5" id="KW-1133">Transmembrane helix</keyword>
<dbReference type="GO" id="GO:0020037">
    <property type="term" value="F:heme binding"/>
    <property type="evidence" value="ECO:0007669"/>
    <property type="project" value="InterPro"/>
</dbReference>
<evidence type="ECO:0000256" key="4">
    <source>
        <dbReference type="PROSITE-ProRule" id="PRU00433"/>
    </source>
</evidence>
<evidence type="ECO:0000256" key="2">
    <source>
        <dbReference type="ARBA" id="ARBA00022723"/>
    </source>
</evidence>
<dbReference type="KEGG" id="oai:OLEAN_C37700"/>
<dbReference type="Pfam" id="PF13442">
    <property type="entry name" value="Cytochrome_CBB3"/>
    <property type="match status" value="1"/>
</dbReference>
<dbReference type="EMBL" id="FO203512">
    <property type="protein sequence ID" value="CCK77946.1"/>
    <property type="molecule type" value="Genomic_DNA"/>
</dbReference>
<dbReference type="AlphaFoldDB" id="R4YRY0"/>
<dbReference type="Proteomes" id="UP000032749">
    <property type="component" value="Chromosome"/>
</dbReference>
<dbReference type="PROSITE" id="PS51007">
    <property type="entry name" value="CYTC"/>
    <property type="match status" value="1"/>
</dbReference>
<dbReference type="STRING" id="698738.OLEAN_C37700"/>
<proteinExistence type="predicted"/>
<keyword evidence="1 4" id="KW-0349">Heme</keyword>
<dbReference type="SUPFAM" id="SSF46626">
    <property type="entry name" value="Cytochrome c"/>
    <property type="match status" value="1"/>
</dbReference>
<evidence type="ECO:0000313" key="7">
    <source>
        <dbReference type="EMBL" id="CCK77946.1"/>
    </source>
</evidence>
<organism evidence="7 8">
    <name type="scientific">Oleispira antarctica RB-8</name>
    <dbReference type="NCBI Taxonomy" id="698738"/>
    <lineage>
        <taxon>Bacteria</taxon>
        <taxon>Pseudomonadati</taxon>
        <taxon>Pseudomonadota</taxon>
        <taxon>Gammaproteobacteria</taxon>
        <taxon>Oceanospirillales</taxon>
        <taxon>Oceanospirillaceae</taxon>
        <taxon>Oleispira</taxon>
    </lineage>
</organism>
<evidence type="ECO:0000256" key="3">
    <source>
        <dbReference type="ARBA" id="ARBA00023004"/>
    </source>
</evidence>
<evidence type="ECO:0000256" key="5">
    <source>
        <dbReference type="SAM" id="Phobius"/>
    </source>
</evidence>
<dbReference type="PATRIC" id="fig|698738.3.peg.3924"/>
<dbReference type="InterPro" id="IPR009056">
    <property type="entry name" value="Cyt_c-like_dom"/>
</dbReference>
<feature type="domain" description="Cytochrome c" evidence="6">
    <location>
        <begin position="74"/>
        <end position="168"/>
    </location>
</feature>
<evidence type="ECO:0000256" key="1">
    <source>
        <dbReference type="ARBA" id="ARBA00022617"/>
    </source>
</evidence>
<keyword evidence="2 4" id="KW-0479">Metal-binding</keyword>
<keyword evidence="8" id="KW-1185">Reference proteome</keyword>
<dbReference type="Gene3D" id="1.10.760.10">
    <property type="entry name" value="Cytochrome c-like domain"/>
    <property type="match status" value="1"/>
</dbReference>
<dbReference type="HOGENOM" id="CLU_089635_1_0_6"/>
<reference evidence="7 8" key="1">
    <citation type="journal article" date="2013" name="Nat. Commun.">
        <title>Genome sequence and functional genomic analysis of the oil-degrading bacterium Oleispira antarctica.</title>
        <authorList>
            <person name="Kube M."/>
            <person name="Chernikova T.N."/>
            <person name="Al-Ramahi Y."/>
            <person name="Beloqui A."/>
            <person name="Lopez-Cortez N."/>
            <person name="Guazzaroni M.E."/>
            <person name="Heipieper H.J."/>
            <person name="Klages S."/>
            <person name="Kotsyurbenko O.R."/>
            <person name="Langer I."/>
            <person name="Nechitaylo T.Y."/>
            <person name="Lunsdorf H."/>
            <person name="Fernandez M."/>
            <person name="Juarez S."/>
            <person name="Ciordia S."/>
            <person name="Singer A."/>
            <person name="Kagan O."/>
            <person name="Egorova O."/>
            <person name="Petit P.A."/>
            <person name="Stogios P."/>
            <person name="Kim Y."/>
            <person name="Tchigvintsev A."/>
            <person name="Flick R."/>
            <person name="Denaro R."/>
            <person name="Genovese M."/>
            <person name="Albar J.P."/>
            <person name="Reva O.N."/>
            <person name="Martinez-Gomariz M."/>
            <person name="Tran H."/>
            <person name="Ferrer M."/>
            <person name="Savchenko A."/>
            <person name="Yakunin A.F."/>
            <person name="Yakimov M.M."/>
            <person name="Golyshina O.V."/>
            <person name="Reinhardt R."/>
            <person name="Golyshin P.N."/>
        </authorList>
    </citation>
    <scope>NUCLEOTIDE SEQUENCE [LARGE SCALE GENOMIC DNA]</scope>
</reference>
<evidence type="ECO:0000259" key="6">
    <source>
        <dbReference type="PROSITE" id="PS51007"/>
    </source>
</evidence>
<protein>
    <submittedName>
        <fullName evidence="7">Secreted cytochrome c family protein</fullName>
    </submittedName>
</protein>
<name>R4YRY0_OLEAN</name>
<gene>
    <name evidence="7" type="ORF">OLEAN_C37700</name>
</gene>
<keyword evidence="3 4" id="KW-0408">Iron</keyword>
<keyword evidence="5" id="KW-0472">Membrane</keyword>
<evidence type="ECO:0000313" key="8">
    <source>
        <dbReference type="Proteomes" id="UP000032749"/>
    </source>
</evidence>
<feature type="transmembrane region" description="Helical" evidence="5">
    <location>
        <begin position="12"/>
        <end position="32"/>
    </location>
</feature>
<dbReference type="GO" id="GO:0009055">
    <property type="term" value="F:electron transfer activity"/>
    <property type="evidence" value="ECO:0007669"/>
    <property type="project" value="InterPro"/>
</dbReference>
<accession>R4YRY0</accession>
<keyword evidence="5" id="KW-0812">Transmembrane</keyword>
<dbReference type="GO" id="GO:0046872">
    <property type="term" value="F:metal ion binding"/>
    <property type="evidence" value="ECO:0007669"/>
    <property type="project" value="UniProtKB-KW"/>
</dbReference>